<name>A0AAV4VTD3_9ARAC</name>
<sequence>MHISLRGDLVVKSKCQRDRRAGGIEMFLEVANIWRLIAAFVLRGTQRASCPACGTVVPKLTPEELAKSAGGVICRPFLQKRFGLV</sequence>
<organism evidence="1 2">
    <name type="scientific">Caerostris darwini</name>
    <dbReference type="NCBI Taxonomy" id="1538125"/>
    <lineage>
        <taxon>Eukaryota</taxon>
        <taxon>Metazoa</taxon>
        <taxon>Ecdysozoa</taxon>
        <taxon>Arthropoda</taxon>
        <taxon>Chelicerata</taxon>
        <taxon>Arachnida</taxon>
        <taxon>Araneae</taxon>
        <taxon>Araneomorphae</taxon>
        <taxon>Entelegynae</taxon>
        <taxon>Araneoidea</taxon>
        <taxon>Araneidae</taxon>
        <taxon>Caerostris</taxon>
    </lineage>
</organism>
<accession>A0AAV4VTD3</accession>
<evidence type="ECO:0000313" key="1">
    <source>
        <dbReference type="EMBL" id="GIY73273.1"/>
    </source>
</evidence>
<proteinExistence type="predicted"/>
<gene>
    <name evidence="1" type="ORF">CDAR_51591</name>
</gene>
<evidence type="ECO:0000313" key="2">
    <source>
        <dbReference type="Proteomes" id="UP001054837"/>
    </source>
</evidence>
<dbReference type="Proteomes" id="UP001054837">
    <property type="component" value="Unassembled WGS sequence"/>
</dbReference>
<reference evidence="1 2" key="1">
    <citation type="submission" date="2021-06" db="EMBL/GenBank/DDBJ databases">
        <title>Caerostris darwini draft genome.</title>
        <authorList>
            <person name="Kono N."/>
            <person name="Arakawa K."/>
        </authorList>
    </citation>
    <scope>NUCLEOTIDE SEQUENCE [LARGE SCALE GENOMIC DNA]</scope>
</reference>
<dbReference type="EMBL" id="BPLQ01013584">
    <property type="protein sequence ID" value="GIY73273.1"/>
    <property type="molecule type" value="Genomic_DNA"/>
</dbReference>
<keyword evidence="2" id="KW-1185">Reference proteome</keyword>
<comment type="caution">
    <text evidence="1">The sequence shown here is derived from an EMBL/GenBank/DDBJ whole genome shotgun (WGS) entry which is preliminary data.</text>
</comment>
<dbReference type="AlphaFoldDB" id="A0AAV4VTD3"/>
<protein>
    <submittedName>
        <fullName evidence="1">Uncharacterized protein</fullName>
    </submittedName>
</protein>